<comment type="function">
    <text evidence="6">Recruits TFIIH to the initiation complex and stimulates the RNA polymerase II C-terminal domain kinase and DNA-dependent ATPase activities of TFIIH. Both TFIIH and TFIIE are required for promoter clearance by RNA polymerase.</text>
</comment>
<sequence>MALNDGLARFKLQQERNQAALSAIAAAKTSSSSSSTRPSPSQQQPGAAPTPRPAAKPSPPVPAVRISDDTARLKETNTARKLAAGAQIRFSDDTARLQKINEVRRSPVGKQIRDVIALLERTREALTAHQINEKTYVDIDGAIAERLRNNPKVRFDGERYSYKRTHDVRGKDELLSLVGSFPDGLPASEVEDAYPSVLEDLQALKSSGDIFLLPVERDMIAYPDDPRSRMEVDAELKKMFHDIKLPVNMVDVEKELRKNGEKPATDTAKRRAAEQIHGRQPEPEKARKKPRGITSRTKLTNAHLPGLFDLPVDNKDSKDFI</sequence>
<keyword evidence="5" id="KW-0539">Nucleus</keyword>
<evidence type="ECO:0000256" key="7">
    <source>
        <dbReference type="SAM" id="MobiDB-lite"/>
    </source>
</evidence>
<dbReference type="STRING" id="4565.A0A3B6FFE8"/>
<evidence type="ECO:0000313" key="9">
    <source>
        <dbReference type="EnsemblPlants" id="TraesCS3B02G017900.1.cds1"/>
    </source>
</evidence>
<dbReference type="GO" id="GO:0006367">
    <property type="term" value="P:transcription initiation at RNA polymerase II promoter"/>
    <property type="evidence" value="ECO:0000318"/>
    <property type="project" value="GO_Central"/>
</dbReference>
<name>A0A3B6FFE8_WHEAT</name>
<evidence type="ECO:0000256" key="6">
    <source>
        <dbReference type="ARBA" id="ARBA00025581"/>
    </source>
</evidence>
<feature type="domain" description="TFIIE beta" evidence="8">
    <location>
        <begin position="96"/>
        <end position="169"/>
    </location>
</feature>
<feature type="region of interest" description="Disordered" evidence="7">
    <location>
        <begin position="257"/>
        <end position="321"/>
    </location>
</feature>
<dbReference type="Proteomes" id="UP000019116">
    <property type="component" value="Chromosome 3B"/>
</dbReference>
<evidence type="ECO:0000256" key="1">
    <source>
        <dbReference type="ARBA" id="ARBA00004123"/>
    </source>
</evidence>
<feature type="compositionally biased region" description="Basic and acidic residues" evidence="7">
    <location>
        <begin position="312"/>
        <end position="321"/>
    </location>
</feature>
<evidence type="ECO:0000256" key="4">
    <source>
        <dbReference type="ARBA" id="ARBA00023163"/>
    </source>
</evidence>
<dbReference type="AlphaFoldDB" id="A0A3B6FFE8"/>
<evidence type="ECO:0000259" key="8">
    <source>
        <dbReference type="PROSITE" id="PS51351"/>
    </source>
</evidence>
<dbReference type="OrthoDB" id="3907302at2759"/>
<evidence type="ECO:0000313" key="10">
    <source>
        <dbReference type="Proteomes" id="UP000019116"/>
    </source>
</evidence>
<feature type="region of interest" description="Disordered" evidence="7">
    <location>
        <begin position="23"/>
        <end position="74"/>
    </location>
</feature>
<dbReference type="InterPro" id="IPR040501">
    <property type="entry name" value="TFA2_Winged_2"/>
</dbReference>
<organism evidence="9">
    <name type="scientific">Triticum aestivum</name>
    <name type="common">Wheat</name>
    <dbReference type="NCBI Taxonomy" id="4565"/>
    <lineage>
        <taxon>Eukaryota</taxon>
        <taxon>Viridiplantae</taxon>
        <taxon>Streptophyta</taxon>
        <taxon>Embryophyta</taxon>
        <taxon>Tracheophyta</taxon>
        <taxon>Spermatophyta</taxon>
        <taxon>Magnoliopsida</taxon>
        <taxon>Liliopsida</taxon>
        <taxon>Poales</taxon>
        <taxon>Poaceae</taxon>
        <taxon>BOP clade</taxon>
        <taxon>Pooideae</taxon>
        <taxon>Triticodae</taxon>
        <taxon>Triticeae</taxon>
        <taxon>Triticinae</taxon>
        <taxon>Triticum</taxon>
    </lineage>
</organism>
<reference evidence="9" key="1">
    <citation type="submission" date="2018-08" db="EMBL/GenBank/DDBJ databases">
        <authorList>
            <person name="Rossello M."/>
        </authorList>
    </citation>
    <scope>NUCLEOTIDE SEQUENCE [LARGE SCALE GENOMIC DNA]</scope>
    <source>
        <strain evidence="9">cv. Chinese Spring</strain>
    </source>
</reference>
<dbReference type="Gramene" id="TraesCS3B02G017900.1">
    <property type="protein sequence ID" value="TraesCS3B02G017900.1.cds1"/>
    <property type="gene ID" value="TraesCS3B02G017900"/>
</dbReference>
<keyword evidence="10" id="KW-1185">Reference proteome</keyword>
<dbReference type="PANTHER" id="PTHR12716">
    <property type="entry name" value="TRANSCRIPTION INITIATION FACTOR IIE, BETA SUBUNIT"/>
    <property type="match status" value="1"/>
</dbReference>
<feature type="compositionally biased region" description="Low complexity" evidence="7">
    <location>
        <begin position="23"/>
        <end position="47"/>
    </location>
</feature>
<dbReference type="EnsemblPlants" id="TraesCS3B02G017900.1">
    <property type="protein sequence ID" value="TraesCS3B02G017900.1.cds1"/>
    <property type="gene ID" value="TraesCS3B02G017900"/>
</dbReference>
<keyword evidence="2" id="KW-0805">Transcription regulation</keyword>
<feature type="compositionally biased region" description="Pro residues" evidence="7">
    <location>
        <begin position="48"/>
        <end position="62"/>
    </location>
</feature>
<dbReference type="GO" id="GO:0003677">
    <property type="term" value="F:DNA binding"/>
    <property type="evidence" value="ECO:0007669"/>
    <property type="project" value="UniProtKB-KW"/>
</dbReference>
<evidence type="ECO:0000256" key="5">
    <source>
        <dbReference type="ARBA" id="ARBA00023242"/>
    </source>
</evidence>
<protein>
    <recommendedName>
        <fullName evidence="8">TFIIE beta domain-containing protein</fullName>
    </recommendedName>
</protein>
<keyword evidence="4" id="KW-0804">Transcription</keyword>
<dbReference type="InterPro" id="IPR003166">
    <property type="entry name" value="TFIIE_bsu_DNA-bd"/>
</dbReference>
<evidence type="ECO:0000256" key="2">
    <source>
        <dbReference type="ARBA" id="ARBA00023015"/>
    </source>
</evidence>
<dbReference type="PROSITE" id="PS51351">
    <property type="entry name" value="TFIIE_BETA_C"/>
    <property type="match status" value="1"/>
</dbReference>
<dbReference type="Pfam" id="PF18121">
    <property type="entry name" value="TFA2_Winged_2"/>
    <property type="match status" value="1"/>
</dbReference>
<dbReference type="Gramene" id="TraesCS3B03G0039100.1">
    <property type="protein sequence ID" value="TraesCS3B03G0039100.1.CDS1"/>
    <property type="gene ID" value="TraesCS3B03G0039100"/>
</dbReference>
<evidence type="ECO:0000256" key="3">
    <source>
        <dbReference type="ARBA" id="ARBA00023125"/>
    </source>
</evidence>
<keyword evidence="3" id="KW-0238">DNA-binding</keyword>
<dbReference type="SMR" id="A0A3B6FFE8"/>
<dbReference type="PANTHER" id="PTHR12716:SF12">
    <property type="entry name" value="TRANSCRIPTION INITIATION FACTOR IIE SUBUNIT BETA"/>
    <property type="match status" value="1"/>
</dbReference>
<accession>A0A3B6FFE8</accession>
<dbReference type="GO" id="GO:0005673">
    <property type="term" value="C:transcription factor TFIIE complex"/>
    <property type="evidence" value="ECO:0000318"/>
    <property type="project" value="GO_Central"/>
</dbReference>
<dbReference type="InterPro" id="IPR016656">
    <property type="entry name" value="TFIIE-bsu"/>
</dbReference>
<comment type="subcellular location">
    <subcellularLocation>
        <location evidence="1">Nucleus</location>
    </subcellularLocation>
</comment>
<feature type="compositionally biased region" description="Basic and acidic residues" evidence="7">
    <location>
        <begin position="257"/>
        <end position="285"/>
    </location>
</feature>
<reference evidence="9" key="2">
    <citation type="submission" date="2018-10" db="UniProtKB">
        <authorList>
            <consortium name="EnsemblPlants"/>
        </authorList>
    </citation>
    <scope>IDENTIFICATION</scope>
</reference>
<proteinExistence type="predicted"/>